<dbReference type="PANTHER" id="PTHR11062">
    <property type="entry name" value="EXOSTOSIN HEPARAN SULFATE GLYCOSYLTRANSFERASE -RELATED"/>
    <property type="match status" value="1"/>
</dbReference>
<dbReference type="Gene3D" id="3.90.550.10">
    <property type="entry name" value="Spore Coat Polysaccharide Biosynthesis Protein SpsA, Chain A"/>
    <property type="match status" value="1"/>
</dbReference>
<name>A0A068W7Y8_ECHGR</name>
<evidence type="ECO:0000256" key="2">
    <source>
        <dbReference type="ARBA" id="ARBA00010271"/>
    </source>
</evidence>
<dbReference type="Pfam" id="PF03016">
    <property type="entry name" value="Exostosin_GT47"/>
    <property type="match status" value="1"/>
</dbReference>
<keyword evidence="4 9" id="KW-0812">Transmembrane</keyword>
<keyword evidence="5" id="KW-0256">Endoplasmic reticulum</keyword>
<evidence type="ECO:0000259" key="11">
    <source>
        <dbReference type="Pfam" id="PF09258"/>
    </source>
</evidence>
<evidence type="ECO:0000256" key="7">
    <source>
        <dbReference type="ARBA" id="ARBA00023136"/>
    </source>
</evidence>
<proteinExistence type="inferred from homology"/>
<sequence>MIYEKPTPGISAMKYLGFHRCNSRLWYIIPVLFFVTLLIFFTRPLEPVGNFAMLSFRVHKSQRFLYGSCSHHTCFNVELCEYEYPDLLPNRIRVYVYPELTFVDENDKHLKYQGSRYFRELLDALNSSKYAVSDPSEACLFVSSLNFEGNYVLSSSELLNMFLSFPWMNNRRNHLVFDLDYARSFDRNRFNLQSFPGMVAGSGFEYRDYRNTYDISLPVVGSFQHYPDNKLERVFLLSAVQDHFSDYFQSYADKLLQNHRESDKLLSAVIKRDHMSSMFMIFTARDYSYTKISIPSKTALMSSLFCLVDQTQPPNTLLFDVMQAGCIPILLVSDVVLPFPEKLDWTKCSLSIPKTQLGNLIDVISTYSEYEIAHLQHHVDFFYSKYMSSLTAIVTTTLDIINSRVFPHNAPSYYDWNDPRLSLPAPNLEIAFPSNGQAICNRFTLLLVTGSHIKYLVSTLRFMAGSKYIREAFIIWRGDMADVASPFFLQQSKLHIRILPPFYNSKEQAIVHLPETVSSSFLFIGEDAILPRNISEIDFAYEVWCQHPSRVITIVPFNNTANKTSPAADSNFAFFHKVFAIRVLELLPDEMNSLIVSEMLSCAEVVLPELAVQLSGQPPMAVSAHSLNSLSSPADSPKRAPVFNLGLSLHPREQCLKLLTINHLLPLRQENPSFIVYPL</sequence>
<evidence type="ECO:0000313" key="13">
    <source>
        <dbReference type="Proteomes" id="UP000492820"/>
    </source>
</evidence>
<dbReference type="GO" id="GO:0016757">
    <property type="term" value="F:glycosyltransferase activity"/>
    <property type="evidence" value="ECO:0007669"/>
    <property type="project" value="InterPro"/>
</dbReference>
<keyword evidence="3" id="KW-0808">Transferase</keyword>
<dbReference type="InterPro" id="IPR015338">
    <property type="entry name" value="GT64_dom"/>
</dbReference>
<dbReference type="EMBL" id="LK028576">
    <property type="protein sequence ID" value="CDS15529.1"/>
    <property type="molecule type" value="Genomic_DNA"/>
</dbReference>
<gene>
    <name evidence="12" type="ORF">EgrG_000792700</name>
</gene>
<organism evidence="12">
    <name type="scientific">Echinococcus granulosus</name>
    <name type="common">Hydatid tapeworm</name>
    <dbReference type="NCBI Taxonomy" id="6210"/>
    <lineage>
        <taxon>Eukaryota</taxon>
        <taxon>Metazoa</taxon>
        <taxon>Spiralia</taxon>
        <taxon>Lophotrochozoa</taxon>
        <taxon>Platyhelminthes</taxon>
        <taxon>Cestoda</taxon>
        <taxon>Eucestoda</taxon>
        <taxon>Cyclophyllidea</taxon>
        <taxon>Taeniidae</taxon>
        <taxon>Echinococcus</taxon>
        <taxon>Echinococcus granulosus group</taxon>
    </lineage>
</organism>
<evidence type="ECO:0000313" key="14">
    <source>
        <dbReference type="WBParaSite" id="EgrG_000792700"/>
    </source>
</evidence>
<keyword evidence="6 9" id="KW-1133">Transmembrane helix</keyword>
<feature type="domain" description="Exostosin GT47" evidence="10">
    <location>
        <begin position="90"/>
        <end position="362"/>
    </location>
</feature>
<reference evidence="12" key="2">
    <citation type="submission" date="2014-06" db="EMBL/GenBank/DDBJ databases">
        <authorList>
            <person name="Aslett M."/>
        </authorList>
    </citation>
    <scope>NUCLEOTIDE SEQUENCE</scope>
</reference>
<evidence type="ECO:0000259" key="10">
    <source>
        <dbReference type="Pfam" id="PF03016"/>
    </source>
</evidence>
<dbReference type="Proteomes" id="UP000492820">
    <property type="component" value="Unassembled WGS sequence"/>
</dbReference>
<evidence type="ECO:0000256" key="5">
    <source>
        <dbReference type="ARBA" id="ARBA00022824"/>
    </source>
</evidence>
<evidence type="ECO:0000256" key="6">
    <source>
        <dbReference type="ARBA" id="ARBA00022989"/>
    </source>
</evidence>
<feature type="transmembrane region" description="Helical" evidence="9">
    <location>
        <begin position="25"/>
        <end position="45"/>
    </location>
</feature>
<dbReference type="Pfam" id="PF09258">
    <property type="entry name" value="Glyco_transf_64"/>
    <property type="match status" value="1"/>
</dbReference>
<keyword evidence="7 9" id="KW-0472">Membrane</keyword>
<evidence type="ECO:0000256" key="3">
    <source>
        <dbReference type="ARBA" id="ARBA00022679"/>
    </source>
</evidence>
<dbReference type="AlphaFoldDB" id="A0A068W7Y8"/>
<dbReference type="OrthoDB" id="6253399at2759"/>
<dbReference type="GO" id="GO:0015012">
    <property type="term" value="P:heparan sulfate proteoglycan biosynthetic process"/>
    <property type="evidence" value="ECO:0007669"/>
    <property type="project" value="UniProtKB-ARBA"/>
</dbReference>
<evidence type="ECO:0000256" key="8">
    <source>
        <dbReference type="ARBA" id="ARBA00023157"/>
    </source>
</evidence>
<evidence type="ECO:0000313" key="12">
    <source>
        <dbReference type="EMBL" id="CDS15529.1"/>
    </source>
</evidence>
<feature type="domain" description="Glycosyl transferase 64" evidence="11">
    <location>
        <begin position="443"/>
        <end position="659"/>
    </location>
</feature>
<dbReference type="InterPro" id="IPR004263">
    <property type="entry name" value="Exostosin"/>
</dbReference>
<dbReference type="WBParaSite" id="EgrG_000792700">
    <property type="protein sequence ID" value="EgrG_000792700"/>
    <property type="gene ID" value="EgrG_000792700"/>
</dbReference>
<accession>A0A068W7Y8</accession>
<comment type="subcellular location">
    <subcellularLocation>
        <location evidence="1">Endoplasmic reticulum membrane</location>
        <topology evidence="1">Single-pass type II membrane protein</topology>
    </subcellularLocation>
</comment>
<comment type="similarity">
    <text evidence="2">Belongs to the glycosyltransferase 47 family.</text>
</comment>
<dbReference type="InterPro" id="IPR029044">
    <property type="entry name" value="Nucleotide-diphossugar_trans"/>
</dbReference>
<reference evidence="12 13" key="1">
    <citation type="journal article" date="2013" name="Nature">
        <title>The genomes of four tapeworm species reveal adaptations to parasitism.</title>
        <authorList>
            <person name="Tsai I.J."/>
            <person name="Zarowiecki M."/>
            <person name="Holroyd N."/>
            <person name="Garciarrubio A."/>
            <person name="Sanchez-Flores A."/>
            <person name="Brooks K.L."/>
            <person name="Tracey A."/>
            <person name="Bobes R.J."/>
            <person name="Fragoso G."/>
            <person name="Sciutto E."/>
            <person name="Aslett M."/>
            <person name="Beasley H."/>
            <person name="Bennett H.M."/>
            <person name="Cai J."/>
            <person name="Camicia F."/>
            <person name="Clark R."/>
            <person name="Cucher M."/>
            <person name="De Silva N."/>
            <person name="Day T.A."/>
            <person name="Deplazes P."/>
            <person name="Estrada K."/>
            <person name="Fernandez C."/>
            <person name="Holland P.W."/>
            <person name="Hou J."/>
            <person name="Hu S."/>
            <person name="Huckvale T."/>
            <person name="Hung S.S."/>
            <person name="Kamenetzky L."/>
            <person name="Keane J.A."/>
            <person name="Kiss F."/>
            <person name="Koziol U."/>
            <person name="Lambert O."/>
            <person name="Liu K."/>
            <person name="Luo X."/>
            <person name="Luo Y."/>
            <person name="Macchiaroli N."/>
            <person name="Nichol S."/>
            <person name="Paps J."/>
            <person name="Parkinson J."/>
            <person name="Pouchkina-Stantcheva N."/>
            <person name="Riddiford N."/>
            <person name="Rosenzvit M."/>
            <person name="Salinas G."/>
            <person name="Wasmuth J.D."/>
            <person name="Zamanian M."/>
            <person name="Zheng Y."/>
            <person name="Cai X."/>
            <person name="Soberon X."/>
            <person name="Olson P.D."/>
            <person name="Laclette J.P."/>
            <person name="Brehm K."/>
            <person name="Berriman M."/>
            <person name="Garciarrubio A."/>
            <person name="Bobes R.J."/>
            <person name="Fragoso G."/>
            <person name="Sanchez-Flores A."/>
            <person name="Estrada K."/>
            <person name="Cevallos M.A."/>
            <person name="Morett E."/>
            <person name="Gonzalez V."/>
            <person name="Portillo T."/>
            <person name="Ochoa-Leyva A."/>
            <person name="Jose M.V."/>
            <person name="Sciutto E."/>
            <person name="Landa A."/>
            <person name="Jimenez L."/>
            <person name="Valdes V."/>
            <person name="Carrero J.C."/>
            <person name="Larralde C."/>
            <person name="Morales-Montor J."/>
            <person name="Limon-Lason J."/>
            <person name="Soberon X."/>
            <person name="Laclette J.P."/>
        </authorList>
    </citation>
    <scope>NUCLEOTIDE SEQUENCE [LARGE SCALE GENOMIC DNA]</scope>
</reference>
<evidence type="ECO:0000256" key="9">
    <source>
        <dbReference type="SAM" id="Phobius"/>
    </source>
</evidence>
<evidence type="ECO:0000256" key="1">
    <source>
        <dbReference type="ARBA" id="ARBA00004648"/>
    </source>
</evidence>
<dbReference type="InterPro" id="IPR040911">
    <property type="entry name" value="Exostosin_GT47"/>
</dbReference>
<evidence type="ECO:0000256" key="4">
    <source>
        <dbReference type="ARBA" id="ARBA00022692"/>
    </source>
</evidence>
<dbReference type="GO" id="GO:0005789">
    <property type="term" value="C:endoplasmic reticulum membrane"/>
    <property type="evidence" value="ECO:0007669"/>
    <property type="project" value="UniProtKB-SubCell"/>
</dbReference>
<keyword evidence="8" id="KW-1015">Disulfide bond</keyword>
<protein>
    <submittedName>
        <fullName evidence="12 14">Exostosin 2</fullName>
    </submittedName>
</protein>
<dbReference type="PANTHER" id="PTHR11062:SF73">
    <property type="entry name" value="EXOSTOSIN-LIKE 3"/>
    <property type="match status" value="1"/>
</dbReference>
<reference evidence="14" key="3">
    <citation type="submission" date="2020-10" db="UniProtKB">
        <authorList>
            <consortium name="WormBaseParasite"/>
        </authorList>
    </citation>
    <scope>IDENTIFICATION</scope>
</reference>